<keyword evidence="2" id="KW-1185">Reference proteome</keyword>
<dbReference type="AlphaFoldDB" id="A0AAW1FMY6"/>
<gene>
    <name evidence="1" type="ORF">VZT92_005906</name>
</gene>
<reference evidence="1 2" key="1">
    <citation type="journal article" date="2024" name="Genome Biol. Evol.">
        <title>Chromosome-level genome assembly of the viviparous eelpout Zoarces viviparus.</title>
        <authorList>
            <person name="Fuhrmann N."/>
            <person name="Brasseur M.V."/>
            <person name="Bakowski C.E."/>
            <person name="Podsiadlowski L."/>
            <person name="Prost S."/>
            <person name="Krehenwinkel H."/>
            <person name="Mayer C."/>
        </authorList>
    </citation>
    <scope>NUCLEOTIDE SEQUENCE [LARGE SCALE GENOMIC DNA]</scope>
    <source>
        <strain evidence="1">NO-MEL_2022_Ind0_liver</strain>
    </source>
</reference>
<evidence type="ECO:0000313" key="2">
    <source>
        <dbReference type="Proteomes" id="UP001488805"/>
    </source>
</evidence>
<accession>A0AAW1FMY6</accession>
<name>A0AAW1FMY6_ZOAVI</name>
<organism evidence="1 2">
    <name type="scientific">Zoarces viviparus</name>
    <name type="common">Viviparous eelpout</name>
    <name type="synonym">Blennius viviparus</name>
    <dbReference type="NCBI Taxonomy" id="48416"/>
    <lineage>
        <taxon>Eukaryota</taxon>
        <taxon>Metazoa</taxon>
        <taxon>Chordata</taxon>
        <taxon>Craniata</taxon>
        <taxon>Vertebrata</taxon>
        <taxon>Euteleostomi</taxon>
        <taxon>Actinopterygii</taxon>
        <taxon>Neopterygii</taxon>
        <taxon>Teleostei</taxon>
        <taxon>Neoteleostei</taxon>
        <taxon>Acanthomorphata</taxon>
        <taxon>Eupercaria</taxon>
        <taxon>Perciformes</taxon>
        <taxon>Cottioidei</taxon>
        <taxon>Zoarcales</taxon>
        <taxon>Zoarcidae</taxon>
        <taxon>Zoarcinae</taxon>
        <taxon>Zoarces</taxon>
    </lineage>
</organism>
<protein>
    <submittedName>
        <fullName evidence="1">Uncharacterized protein</fullName>
    </submittedName>
</protein>
<proteinExistence type="predicted"/>
<dbReference type="EMBL" id="JBCEZU010000045">
    <property type="protein sequence ID" value="KAK9536095.1"/>
    <property type="molecule type" value="Genomic_DNA"/>
</dbReference>
<comment type="caution">
    <text evidence="1">The sequence shown here is derived from an EMBL/GenBank/DDBJ whole genome shotgun (WGS) entry which is preliminary data.</text>
</comment>
<dbReference type="Proteomes" id="UP001488805">
    <property type="component" value="Unassembled WGS sequence"/>
</dbReference>
<evidence type="ECO:0000313" key="1">
    <source>
        <dbReference type="EMBL" id="KAK9536095.1"/>
    </source>
</evidence>
<sequence length="74" mass="8517">MHPDNMTPVNLISKMRKGESWGVGKWVSNERFQCTHKCDLLDNSALQEVEHHWAFGVWSPGLWGILELEKEKPG</sequence>